<dbReference type="InParanoid" id="M4BJQ1"/>
<protein>
    <submittedName>
        <fullName evidence="1">Uncharacterized protein</fullName>
    </submittedName>
</protein>
<dbReference type="VEuPathDB" id="FungiDB:HpaG806630"/>
<name>M4BJQ1_HYAAE</name>
<reference evidence="2" key="1">
    <citation type="journal article" date="2010" name="Science">
        <title>Signatures of adaptation to obligate biotrophy in the Hyaloperonospora arabidopsidis genome.</title>
        <authorList>
            <person name="Baxter L."/>
            <person name="Tripathy S."/>
            <person name="Ishaque N."/>
            <person name="Boot N."/>
            <person name="Cabral A."/>
            <person name="Kemen E."/>
            <person name="Thines M."/>
            <person name="Ah-Fong A."/>
            <person name="Anderson R."/>
            <person name="Badejoko W."/>
            <person name="Bittner-Eddy P."/>
            <person name="Boore J.L."/>
            <person name="Chibucos M.C."/>
            <person name="Coates M."/>
            <person name="Dehal P."/>
            <person name="Delehaunty K."/>
            <person name="Dong S."/>
            <person name="Downton P."/>
            <person name="Dumas B."/>
            <person name="Fabro G."/>
            <person name="Fronick C."/>
            <person name="Fuerstenberg S.I."/>
            <person name="Fulton L."/>
            <person name="Gaulin E."/>
            <person name="Govers F."/>
            <person name="Hughes L."/>
            <person name="Humphray S."/>
            <person name="Jiang R.H."/>
            <person name="Judelson H."/>
            <person name="Kamoun S."/>
            <person name="Kyung K."/>
            <person name="Meijer H."/>
            <person name="Minx P."/>
            <person name="Morris P."/>
            <person name="Nelson J."/>
            <person name="Phuntumart V."/>
            <person name="Qutob D."/>
            <person name="Rehmany A."/>
            <person name="Rougon-Cardoso A."/>
            <person name="Ryden P."/>
            <person name="Torto-Alalibo T."/>
            <person name="Studholme D."/>
            <person name="Wang Y."/>
            <person name="Win J."/>
            <person name="Wood J."/>
            <person name="Clifton S.W."/>
            <person name="Rogers J."/>
            <person name="Van den Ackerveken G."/>
            <person name="Jones J.D."/>
            <person name="McDowell J.M."/>
            <person name="Beynon J."/>
            <person name="Tyler B.M."/>
        </authorList>
    </citation>
    <scope>NUCLEOTIDE SEQUENCE [LARGE SCALE GENOMIC DNA]</scope>
    <source>
        <strain evidence="2">Emoy2</strain>
    </source>
</reference>
<dbReference type="AlphaFoldDB" id="M4BJQ1"/>
<evidence type="ECO:0000313" key="2">
    <source>
        <dbReference type="Proteomes" id="UP000011713"/>
    </source>
</evidence>
<dbReference type="EMBL" id="JH598330">
    <property type="status" value="NOT_ANNOTATED_CDS"/>
    <property type="molecule type" value="Genomic_DNA"/>
</dbReference>
<proteinExistence type="predicted"/>
<keyword evidence="2" id="KW-1185">Reference proteome</keyword>
<reference evidence="1" key="2">
    <citation type="submission" date="2015-06" db="UniProtKB">
        <authorList>
            <consortium name="EnsemblProtists"/>
        </authorList>
    </citation>
    <scope>IDENTIFICATION</scope>
    <source>
        <strain evidence="1">Emoy2</strain>
    </source>
</reference>
<dbReference type="EnsemblProtists" id="HpaT806630">
    <property type="protein sequence ID" value="HpaP806630"/>
    <property type="gene ID" value="HpaG806630"/>
</dbReference>
<dbReference type="HOGENOM" id="CLU_822522_0_0_1"/>
<dbReference type="OMA" id="WWDASSA"/>
<accession>M4BJQ1</accession>
<organism evidence="1 2">
    <name type="scientific">Hyaloperonospora arabidopsidis (strain Emoy2)</name>
    <name type="common">Downy mildew agent</name>
    <name type="synonym">Peronospora arabidopsidis</name>
    <dbReference type="NCBI Taxonomy" id="559515"/>
    <lineage>
        <taxon>Eukaryota</taxon>
        <taxon>Sar</taxon>
        <taxon>Stramenopiles</taxon>
        <taxon>Oomycota</taxon>
        <taxon>Peronosporomycetes</taxon>
        <taxon>Peronosporales</taxon>
        <taxon>Peronosporaceae</taxon>
        <taxon>Hyaloperonospora</taxon>
    </lineage>
</organism>
<evidence type="ECO:0000313" key="1">
    <source>
        <dbReference type="EnsemblProtists" id="HpaP806630"/>
    </source>
</evidence>
<dbReference type="Proteomes" id="UP000011713">
    <property type="component" value="Unassembled WGS sequence"/>
</dbReference>
<dbReference type="eggNOG" id="ENOG502RXDD">
    <property type="taxonomic scope" value="Eukaryota"/>
</dbReference>
<sequence length="331" mass="36712">MVLKIVRRSVQQLCQSATSAASHRNAVSSSTCLTRTASSLALAPARAAVRTIQQPEHVRADPTGVVAGIAIVGALVGVGKMWWDASSATGDSEPEALQDISQKEIGLFFEELTAAVKELFTKLPEIENALRAYVEENKHKLSDAEFRQAVLSQLYQMMEALEQQVVGKRKWSRPSLEFALEKFAQDAEVLKLQDELNKLMQTVFPAPTPVEVPEDLTADKTLAILEAMVAGMEKAMSDMFAHARAEGISDAMKAMEEFQSLYMAHVEQMTQAQMKLHGISQEIFTAALQKHHTENEQFRQQVEQIYAQQAKAYCITFVHYLERLAGVEALS</sequence>